<keyword evidence="2" id="KW-1185">Reference proteome</keyword>
<gene>
    <name evidence="1" type="ORF">ACPOL_0996</name>
</gene>
<evidence type="ECO:0000313" key="2">
    <source>
        <dbReference type="Proteomes" id="UP000253606"/>
    </source>
</evidence>
<reference evidence="1 2" key="1">
    <citation type="journal article" date="2018" name="Front. Microbiol.">
        <title>Hydrolytic Capabilities as a Key to Environmental Success: Chitinolytic and Cellulolytic Acidobacteria From Acidic Sub-arctic Soils and Boreal Peatlands.</title>
        <authorList>
            <person name="Belova S.E."/>
            <person name="Ravin N.V."/>
            <person name="Pankratov T.A."/>
            <person name="Rakitin A.L."/>
            <person name="Ivanova A.A."/>
            <person name="Beletsky A.V."/>
            <person name="Mardanov A.V."/>
            <person name="Sinninghe Damste J.S."/>
            <person name="Dedysh S.N."/>
        </authorList>
    </citation>
    <scope>NUCLEOTIDE SEQUENCE [LARGE SCALE GENOMIC DNA]</scope>
    <source>
        <strain evidence="1 2">SBC82</strain>
    </source>
</reference>
<evidence type="ECO:0000313" key="1">
    <source>
        <dbReference type="EMBL" id="AXC10347.1"/>
    </source>
</evidence>
<proteinExistence type="predicted"/>
<dbReference type="KEGG" id="abas:ACPOL_0996"/>
<accession>A0A2Z5FV07</accession>
<dbReference type="OrthoDB" id="5914937at2"/>
<dbReference type="AlphaFoldDB" id="A0A2Z5FV07"/>
<sequence>METLSYMGLPDCIRLSNGAVDVIVTTAVGPRILFYGPTNGENLLAHFPDSSKETALGTWKPYGGHRLWVWPEVFPATYAPDNGPIEHRREGELGIVLSQPTDAAGMQKVMRIQLAASGTEVELVHTITSHNLWPVDIAAWAITVVQSGTAIVPRVPFRTHDEYVPATQPLALCAFTDLQDPRFTLGLKYILLRADPNLPNSQKFGLRNKENWCAHLVKDTLFVKRFSHDDTATYPDYDVNNEVYVEGSFMEVELLGPRRIVSPGDSLTLSEKWNLFERVGVGGETKDLDSLDRAITPKIRSLF</sequence>
<dbReference type="Proteomes" id="UP000253606">
    <property type="component" value="Chromosome"/>
</dbReference>
<dbReference type="EMBL" id="CP030840">
    <property type="protein sequence ID" value="AXC10347.1"/>
    <property type="molecule type" value="Genomic_DNA"/>
</dbReference>
<protein>
    <submittedName>
        <fullName evidence="1">Uncharacterized protein</fullName>
    </submittedName>
</protein>
<dbReference type="RefSeq" id="WP_150132909.1">
    <property type="nucleotide sequence ID" value="NZ_CP030840.1"/>
</dbReference>
<organism evidence="1 2">
    <name type="scientific">Acidisarcina polymorpha</name>
    <dbReference type="NCBI Taxonomy" id="2211140"/>
    <lineage>
        <taxon>Bacteria</taxon>
        <taxon>Pseudomonadati</taxon>
        <taxon>Acidobacteriota</taxon>
        <taxon>Terriglobia</taxon>
        <taxon>Terriglobales</taxon>
        <taxon>Acidobacteriaceae</taxon>
        <taxon>Acidisarcina</taxon>
    </lineage>
</organism>
<name>A0A2Z5FV07_9BACT</name>